<evidence type="ECO:0000256" key="6">
    <source>
        <dbReference type="ARBA" id="ARBA00022833"/>
    </source>
</evidence>
<keyword evidence="4" id="KW-0863">Zinc-finger</keyword>
<keyword evidence="1" id="KW-0808">Transferase</keyword>
<evidence type="ECO:0000256" key="2">
    <source>
        <dbReference type="ARBA" id="ARBA00022723"/>
    </source>
</evidence>
<keyword evidence="2" id="KW-0479">Metal-binding</keyword>
<name>A0A6C0C226_9ZZZZ</name>
<evidence type="ECO:0000313" key="8">
    <source>
        <dbReference type="EMBL" id="QHS98745.1"/>
    </source>
</evidence>
<evidence type="ECO:0000259" key="7">
    <source>
        <dbReference type="PROSITE" id="PS51873"/>
    </source>
</evidence>
<dbReference type="Gene3D" id="1.20.120.1750">
    <property type="match status" value="1"/>
</dbReference>
<dbReference type="GO" id="GO:0016740">
    <property type="term" value="F:transferase activity"/>
    <property type="evidence" value="ECO:0007669"/>
    <property type="project" value="UniProtKB-KW"/>
</dbReference>
<dbReference type="GO" id="GO:0008270">
    <property type="term" value="F:zinc ion binding"/>
    <property type="evidence" value="ECO:0007669"/>
    <property type="project" value="UniProtKB-KW"/>
</dbReference>
<accession>A0A6C0C226</accession>
<reference evidence="8" key="1">
    <citation type="journal article" date="2020" name="Nature">
        <title>Giant virus diversity and host interactions through global metagenomics.</title>
        <authorList>
            <person name="Schulz F."/>
            <person name="Roux S."/>
            <person name="Paez-Espino D."/>
            <person name="Jungbluth S."/>
            <person name="Walsh D.A."/>
            <person name="Denef V.J."/>
            <person name="McMahon K.D."/>
            <person name="Konstantinidis K.T."/>
            <person name="Eloe-Fadrosh E.A."/>
            <person name="Kyrpides N.C."/>
            <person name="Woyke T."/>
        </authorList>
    </citation>
    <scope>NUCLEOTIDE SEQUENCE</scope>
    <source>
        <strain evidence="8">GVMAG-M-3300020185-18</strain>
    </source>
</reference>
<dbReference type="EMBL" id="MN739322">
    <property type="protein sequence ID" value="QHS98745.1"/>
    <property type="molecule type" value="Genomic_DNA"/>
</dbReference>
<evidence type="ECO:0000256" key="1">
    <source>
        <dbReference type="ARBA" id="ARBA00022679"/>
    </source>
</evidence>
<evidence type="ECO:0000256" key="3">
    <source>
        <dbReference type="ARBA" id="ARBA00022737"/>
    </source>
</evidence>
<dbReference type="PROSITE" id="PS51873">
    <property type="entry name" value="TRIAD"/>
    <property type="match status" value="1"/>
</dbReference>
<keyword evidence="6" id="KW-0862">Zinc</keyword>
<dbReference type="SUPFAM" id="SSF57850">
    <property type="entry name" value="RING/U-box"/>
    <property type="match status" value="1"/>
</dbReference>
<dbReference type="AlphaFoldDB" id="A0A6C0C226"/>
<evidence type="ECO:0000256" key="5">
    <source>
        <dbReference type="ARBA" id="ARBA00022786"/>
    </source>
</evidence>
<protein>
    <recommendedName>
        <fullName evidence="7">RING-type domain-containing protein</fullName>
    </recommendedName>
</protein>
<sequence length="497" mass="57917">MTTCSICCETLNKSTRAPVLCPNSECNLLACRTCVRYYLLNSAEKRHCMGCKRAWDREFCIEKLTQSFITKTYNEHRKKLLFDIETAKLPSTMPYVEATRSLSEKENELRMQRKLLYDLEKALRDAKTKEWELKNQIKDIQRGGLGMNVKNKEKKVFMRACPCNECNGFLSTQWKCGICDTYVCKDCHEIKGKDKDAPHTCNENSLKTAEMLKKDTKNCPSCAAAIYKISGCDQMWCTQCNVAFSWKTGLKVTGTIHNPHYYEFMKDGNGQNINNPGAVQCGGIPQLYQFRTKIKKAFGDSIKMERLQVRNYRGDLVYSDVTNIRLNTSVLNNAFEQMHRGLIHLQEVIINPMRQKCQQLTDNRDLRIKYLMKGIDKKNMMKMIGKRDKQHEKHLEQLQVYELLNTIGTERMVHCFNNCTPEGVRDCVNEVERARNYCNTQLCRISNVYKNKVKIIKESFYTESRYGYNMKKTASRVFKLSDGTDEWIKLNRYGRRF</sequence>
<proteinExistence type="predicted"/>
<keyword evidence="3" id="KW-0677">Repeat</keyword>
<organism evidence="8">
    <name type="scientific">viral metagenome</name>
    <dbReference type="NCBI Taxonomy" id="1070528"/>
    <lineage>
        <taxon>unclassified sequences</taxon>
        <taxon>metagenomes</taxon>
        <taxon>organismal metagenomes</taxon>
    </lineage>
</organism>
<evidence type="ECO:0000256" key="4">
    <source>
        <dbReference type="ARBA" id="ARBA00022771"/>
    </source>
</evidence>
<feature type="domain" description="RING-type" evidence="7">
    <location>
        <begin position="1"/>
        <end position="277"/>
    </location>
</feature>
<dbReference type="InterPro" id="IPR044066">
    <property type="entry name" value="TRIAD_supradom"/>
</dbReference>
<keyword evidence="5" id="KW-0833">Ubl conjugation pathway</keyword>